<gene>
    <name evidence="2" type="ORF">GCM10025866_09740</name>
</gene>
<feature type="transmembrane region" description="Helical" evidence="1">
    <location>
        <begin position="78"/>
        <end position="103"/>
    </location>
</feature>
<dbReference type="EMBL" id="AP027731">
    <property type="protein sequence ID" value="BDZ45065.1"/>
    <property type="molecule type" value="Genomic_DNA"/>
</dbReference>
<accession>A0ABN6XN54</accession>
<protein>
    <submittedName>
        <fullName evidence="2">Uncharacterized protein</fullName>
    </submittedName>
</protein>
<evidence type="ECO:0000256" key="1">
    <source>
        <dbReference type="SAM" id="Phobius"/>
    </source>
</evidence>
<evidence type="ECO:0000313" key="2">
    <source>
        <dbReference type="EMBL" id="BDZ45065.1"/>
    </source>
</evidence>
<keyword evidence="3" id="KW-1185">Reference proteome</keyword>
<keyword evidence="1" id="KW-0812">Transmembrane</keyword>
<name>A0ABN6XN54_9MICO</name>
<sequence length="148" mass="14768">MSGRTLAEPLAAAGITLVLLFLGAGLLALGTAESALDAFFRSGPASVVGILGVAVLLWIVLLLVAAAVNRSRSPVVRLVTDTLLTLLVGGAALAFWAAFAAAVGGFGDLVVGIAVVDVALFCGAALIALVLTHLVLFRRTPPAPAAVA</sequence>
<feature type="transmembrane region" description="Helical" evidence="1">
    <location>
        <begin position="44"/>
        <end position="66"/>
    </location>
</feature>
<evidence type="ECO:0000313" key="3">
    <source>
        <dbReference type="Proteomes" id="UP001321498"/>
    </source>
</evidence>
<feature type="transmembrane region" description="Helical" evidence="1">
    <location>
        <begin position="109"/>
        <end position="131"/>
    </location>
</feature>
<reference evidence="3" key="1">
    <citation type="journal article" date="2019" name="Int. J. Syst. Evol. Microbiol.">
        <title>The Global Catalogue of Microorganisms (GCM) 10K type strain sequencing project: providing services to taxonomists for standard genome sequencing and annotation.</title>
        <authorList>
            <consortium name="The Broad Institute Genomics Platform"/>
            <consortium name="The Broad Institute Genome Sequencing Center for Infectious Disease"/>
            <person name="Wu L."/>
            <person name="Ma J."/>
        </authorList>
    </citation>
    <scope>NUCLEOTIDE SEQUENCE [LARGE SCALE GENOMIC DNA]</scope>
    <source>
        <strain evidence="3">NBRC 108725</strain>
    </source>
</reference>
<keyword evidence="1" id="KW-0472">Membrane</keyword>
<organism evidence="2 3">
    <name type="scientific">Naasia aerilata</name>
    <dbReference type="NCBI Taxonomy" id="1162966"/>
    <lineage>
        <taxon>Bacteria</taxon>
        <taxon>Bacillati</taxon>
        <taxon>Actinomycetota</taxon>
        <taxon>Actinomycetes</taxon>
        <taxon>Micrococcales</taxon>
        <taxon>Microbacteriaceae</taxon>
        <taxon>Naasia</taxon>
    </lineage>
</organism>
<dbReference type="Proteomes" id="UP001321498">
    <property type="component" value="Chromosome"/>
</dbReference>
<dbReference type="RefSeq" id="WP_286278457.1">
    <property type="nucleotide sequence ID" value="NZ_AP027731.1"/>
</dbReference>
<keyword evidence="1" id="KW-1133">Transmembrane helix</keyword>
<proteinExistence type="predicted"/>